<organism evidence="2 3">
    <name type="scientific">Porites lobata</name>
    <dbReference type="NCBI Taxonomy" id="104759"/>
    <lineage>
        <taxon>Eukaryota</taxon>
        <taxon>Metazoa</taxon>
        <taxon>Cnidaria</taxon>
        <taxon>Anthozoa</taxon>
        <taxon>Hexacorallia</taxon>
        <taxon>Scleractinia</taxon>
        <taxon>Fungiina</taxon>
        <taxon>Poritidae</taxon>
        <taxon>Porites</taxon>
    </lineage>
</organism>
<comment type="caution">
    <text evidence="2">The sequence shown here is derived from an EMBL/GenBank/DDBJ whole genome shotgun (WGS) entry which is preliminary data.</text>
</comment>
<dbReference type="EMBL" id="CALNXK010000162">
    <property type="protein sequence ID" value="CAH3171229.1"/>
    <property type="molecule type" value="Genomic_DNA"/>
</dbReference>
<protein>
    <submittedName>
        <fullName evidence="2">Uncharacterized protein</fullName>
    </submittedName>
</protein>
<gene>
    <name evidence="2" type="ORF">PLOB_00011671</name>
</gene>
<evidence type="ECO:0000313" key="3">
    <source>
        <dbReference type="Proteomes" id="UP001159405"/>
    </source>
</evidence>
<evidence type="ECO:0000256" key="1">
    <source>
        <dbReference type="SAM" id="MobiDB-lite"/>
    </source>
</evidence>
<keyword evidence="3" id="KW-1185">Reference proteome</keyword>
<feature type="region of interest" description="Disordered" evidence="1">
    <location>
        <begin position="153"/>
        <end position="175"/>
    </location>
</feature>
<name>A0ABN8R176_9CNID</name>
<evidence type="ECO:0000313" key="2">
    <source>
        <dbReference type="EMBL" id="CAH3171229.1"/>
    </source>
</evidence>
<accession>A0ABN8R176</accession>
<dbReference type="Proteomes" id="UP001159405">
    <property type="component" value="Unassembled WGS sequence"/>
</dbReference>
<reference evidence="2 3" key="1">
    <citation type="submission" date="2022-05" db="EMBL/GenBank/DDBJ databases">
        <authorList>
            <consortium name="Genoscope - CEA"/>
            <person name="William W."/>
        </authorList>
    </citation>
    <scope>NUCLEOTIDE SEQUENCE [LARGE SCALE GENOMIC DNA]</scope>
</reference>
<proteinExistence type="predicted"/>
<sequence length="175" mass="19918">MSQKKRSRNLSLLYYFVIERNIRMQTTRLRAIMTVRIMAPHPQAIKITQIAAHPLLLQQLPLKILPHPLQKNFAPCEVIQPSPEFSILHCGRCGFRIPGTGSPDSLSVEFGFRISIVCRIPDNSRWTTDSKAQDAGFHMQTFPRFWIPQAKISPTPESGVPDMGQSTDSHWIVRT</sequence>